<keyword evidence="2" id="KW-1185">Reference proteome</keyword>
<evidence type="ECO:0000313" key="1">
    <source>
        <dbReference type="EMBL" id="GJN14565.1"/>
    </source>
</evidence>
<protein>
    <recommendedName>
        <fullName evidence="3">F-box protein</fullName>
    </recommendedName>
</protein>
<dbReference type="AlphaFoldDB" id="A0AAV5DWL1"/>
<dbReference type="Proteomes" id="UP001054889">
    <property type="component" value="Unassembled WGS sequence"/>
</dbReference>
<evidence type="ECO:0000313" key="2">
    <source>
        <dbReference type="Proteomes" id="UP001054889"/>
    </source>
</evidence>
<reference evidence="1" key="1">
    <citation type="journal article" date="2018" name="DNA Res.">
        <title>Multiple hybrid de novo genome assembly of finger millet, an orphan allotetraploid crop.</title>
        <authorList>
            <person name="Hatakeyama M."/>
            <person name="Aluri S."/>
            <person name="Balachadran M.T."/>
            <person name="Sivarajan S.R."/>
            <person name="Patrignani A."/>
            <person name="Gruter S."/>
            <person name="Poveda L."/>
            <person name="Shimizu-Inatsugi R."/>
            <person name="Baeten J."/>
            <person name="Francoijs K.J."/>
            <person name="Nataraja K.N."/>
            <person name="Reddy Y.A.N."/>
            <person name="Phadnis S."/>
            <person name="Ravikumar R.L."/>
            <person name="Schlapbach R."/>
            <person name="Sreeman S.M."/>
            <person name="Shimizu K.K."/>
        </authorList>
    </citation>
    <scope>NUCLEOTIDE SEQUENCE</scope>
</reference>
<accession>A0AAV5DWL1</accession>
<evidence type="ECO:0008006" key="3">
    <source>
        <dbReference type="Google" id="ProtNLM"/>
    </source>
</evidence>
<organism evidence="1 2">
    <name type="scientific">Eleusine coracana subsp. coracana</name>
    <dbReference type="NCBI Taxonomy" id="191504"/>
    <lineage>
        <taxon>Eukaryota</taxon>
        <taxon>Viridiplantae</taxon>
        <taxon>Streptophyta</taxon>
        <taxon>Embryophyta</taxon>
        <taxon>Tracheophyta</taxon>
        <taxon>Spermatophyta</taxon>
        <taxon>Magnoliopsida</taxon>
        <taxon>Liliopsida</taxon>
        <taxon>Poales</taxon>
        <taxon>Poaceae</taxon>
        <taxon>PACMAD clade</taxon>
        <taxon>Chloridoideae</taxon>
        <taxon>Cynodonteae</taxon>
        <taxon>Eleusininae</taxon>
        <taxon>Eleusine</taxon>
    </lineage>
</organism>
<comment type="caution">
    <text evidence="1">The sequence shown here is derived from an EMBL/GenBank/DDBJ whole genome shotgun (WGS) entry which is preliminary data.</text>
</comment>
<dbReference type="InterPro" id="IPR036047">
    <property type="entry name" value="F-box-like_dom_sf"/>
</dbReference>
<sequence>MEPKTSKKRKREASTPAPDLLDEVIIEILLRLPVKSLVRFTSVHGEQRGILRLCLQNEEFSVTRLPHGLDPAIGNAFIIDELQGELALTASTSVLPPPGTVTIWHYSAMDAIGYQGRRVRKWENLSRFNVKPYTPSLVRPTTSVLG</sequence>
<reference evidence="1" key="2">
    <citation type="submission" date="2021-12" db="EMBL/GenBank/DDBJ databases">
        <title>Resequencing data analysis of finger millet.</title>
        <authorList>
            <person name="Hatakeyama M."/>
            <person name="Aluri S."/>
            <person name="Balachadran M.T."/>
            <person name="Sivarajan S.R."/>
            <person name="Poveda L."/>
            <person name="Shimizu-Inatsugi R."/>
            <person name="Schlapbach R."/>
            <person name="Sreeman S.M."/>
            <person name="Shimizu K.K."/>
        </authorList>
    </citation>
    <scope>NUCLEOTIDE SEQUENCE</scope>
</reference>
<dbReference type="SUPFAM" id="SSF81383">
    <property type="entry name" value="F-box domain"/>
    <property type="match status" value="1"/>
</dbReference>
<dbReference type="EMBL" id="BQKI01000071">
    <property type="protein sequence ID" value="GJN14565.1"/>
    <property type="molecule type" value="Genomic_DNA"/>
</dbReference>
<gene>
    <name evidence="1" type="primary">gb01408</name>
    <name evidence="1" type="ORF">PR202_gb01408</name>
</gene>
<name>A0AAV5DWL1_ELECO</name>
<proteinExistence type="predicted"/>